<organism evidence="2">
    <name type="scientific">viral metagenome</name>
    <dbReference type="NCBI Taxonomy" id="1070528"/>
    <lineage>
        <taxon>unclassified sequences</taxon>
        <taxon>metagenomes</taxon>
        <taxon>organismal metagenomes</taxon>
    </lineage>
</organism>
<name>A0A6C0C7B0_9ZZZZ</name>
<keyword evidence="1" id="KW-1133">Transmembrane helix</keyword>
<proteinExistence type="predicted"/>
<reference evidence="2" key="1">
    <citation type="journal article" date="2020" name="Nature">
        <title>Giant virus diversity and host interactions through global metagenomics.</title>
        <authorList>
            <person name="Schulz F."/>
            <person name="Roux S."/>
            <person name="Paez-Espino D."/>
            <person name="Jungbluth S."/>
            <person name="Walsh D.A."/>
            <person name="Denef V.J."/>
            <person name="McMahon K.D."/>
            <person name="Konstantinidis K.T."/>
            <person name="Eloe-Fadrosh E.A."/>
            <person name="Kyrpides N.C."/>
            <person name="Woyke T."/>
        </authorList>
    </citation>
    <scope>NUCLEOTIDE SEQUENCE</scope>
    <source>
        <strain evidence="2">GVMAG-M-3300020192-26</strain>
    </source>
</reference>
<accession>A0A6C0C7B0</accession>
<keyword evidence="1" id="KW-0812">Transmembrane</keyword>
<evidence type="ECO:0000256" key="1">
    <source>
        <dbReference type="SAM" id="Phobius"/>
    </source>
</evidence>
<dbReference type="EMBL" id="MN739354">
    <property type="protein sequence ID" value="QHT00311.1"/>
    <property type="molecule type" value="Genomic_DNA"/>
</dbReference>
<feature type="transmembrane region" description="Helical" evidence="1">
    <location>
        <begin position="20"/>
        <end position="43"/>
    </location>
</feature>
<keyword evidence="1" id="KW-0472">Membrane</keyword>
<evidence type="ECO:0000313" key="2">
    <source>
        <dbReference type="EMBL" id="QHT00311.1"/>
    </source>
</evidence>
<protein>
    <submittedName>
        <fullName evidence="2">Uncharacterized protein</fullName>
    </submittedName>
</protein>
<sequence length="83" mass="9570">MFLSKNVDNYDMFLNFNGPIIIILICSLSGMTFRFLNVIFISLSDIDIKISCKDRTSLPMVAIYHFFVVALKIDKLIQFCILI</sequence>
<dbReference type="AlphaFoldDB" id="A0A6C0C7B0"/>